<gene>
    <name evidence="2" type="ORF">SDC9_115338</name>
</gene>
<dbReference type="AlphaFoldDB" id="A0A645BSQ5"/>
<reference evidence="2" key="1">
    <citation type="submission" date="2019-08" db="EMBL/GenBank/DDBJ databases">
        <authorList>
            <person name="Kucharzyk K."/>
            <person name="Murdoch R.W."/>
            <person name="Higgins S."/>
            <person name="Loffler F."/>
        </authorList>
    </citation>
    <scope>NUCLEOTIDE SEQUENCE</scope>
</reference>
<name>A0A645BSQ5_9ZZZZ</name>
<comment type="caution">
    <text evidence="2">The sequence shown here is derived from an EMBL/GenBank/DDBJ whole genome shotgun (WGS) entry which is preliminary data.</text>
</comment>
<feature type="compositionally biased region" description="Basic and acidic residues" evidence="1">
    <location>
        <begin position="167"/>
        <end position="180"/>
    </location>
</feature>
<proteinExistence type="predicted"/>
<organism evidence="2">
    <name type="scientific">bioreactor metagenome</name>
    <dbReference type="NCBI Taxonomy" id="1076179"/>
    <lineage>
        <taxon>unclassified sequences</taxon>
        <taxon>metagenomes</taxon>
        <taxon>ecological metagenomes</taxon>
    </lineage>
</organism>
<feature type="region of interest" description="Disordered" evidence="1">
    <location>
        <begin position="161"/>
        <end position="180"/>
    </location>
</feature>
<sequence>MKTFFAVCCLLLTFCQTTFAMLGISDQMIGGAQEYGRSKVALPVNELQKPWTVNEALKENIYADSERIIVYTPYLIVAMDAQNKAKAFEEIKLEDSRNLASGYEQALVIGAIIDAPEKTIPENLQVAILQGDKNLPPYYGELVTASSSEKVIEKTAVQDKNNNGMKPVEDKTPIASDKEKTEQASLTDKINIKMPVWNIQYYFYFDVSQINTTLPLIIKIDDKLAGEREFRFHLGNMN</sequence>
<accession>A0A645BSQ5</accession>
<dbReference type="EMBL" id="VSSQ01022239">
    <property type="protein sequence ID" value="MPM68406.1"/>
    <property type="molecule type" value="Genomic_DNA"/>
</dbReference>
<evidence type="ECO:0000313" key="2">
    <source>
        <dbReference type="EMBL" id="MPM68406.1"/>
    </source>
</evidence>
<evidence type="ECO:0000256" key="1">
    <source>
        <dbReference type="SAM" id="MobiDB-lite"/>
    </source>
</evidence>
<protein>
    <submittedName>
        <fullName evidence="2">Uncharacterized protein</fullName>
    </submittedName>
</protein>